<feature type="transmembrane region" description="Helical" evidence="10">
    <location>
        <begin position="240"/>
        <end position="260"/>
    </location>
</feature>
<feature type="domain" description="K+ potassium transporter C-terminal" evidence="12">
    <location>
        <begin position="522"/>
        <end position="781"/>
    </location>
</feature>
<dbReference type="Pfam" id="PF22776">
    <property type="entry name" value="K_trans_C"/>
    <property type="match status" value="1"/>
</dbReference>
<keyword evidence="9 10" id="KW-0472">Membrane</keyword>
<gene>
    <name evidence="13" type="ORF">KK1_014078</name>
</gene>
<feature type="transmembrane region" description="Helical" evidence="10">
    <location>
        <begin position="441"/>
        <end position="460"/>
    </location>
</feature>
<dbReference type="GO" id="GO:0005886">
    <property type="term" value="C:plasma membrane"/>
    <property type="evidence" value="ECO:0007669"/>
    <property type="project" value="UniProtKB-SubCell"/>
</dbReference>
<dbReference type="Pfam" id="PF02705">
    <property type="entry name" value="K_trans"/>
    <property type="match status" value="2"/>
</dbReference>
<comment type="subcellular location">
    <subcellularLocation>
        <location evidence="1">Cell membrane</location>
        <topology evidence="1">Multi-pass membrane protein</topology>
    </subcellularLocation>
</comment>
<dbReference type="EMBL" id="CM003612">
    <property type="protein sequence ID" value="KYP58661.1"/>
    <property type="molecule type" value="Genomic_DNA"/>
</dbReference>
<evidence type="ECO:0000259" key="12">
    <source>
        <dbReference type="Pfam" id="PF22776"/>
    </source>
</evidence>
<evidence type="ECO:0000256" key="3">
    <source>
        <dbReference type="ARBA" id="ARBA00022448"/>
    </source>
</evidence>
<dbReference type="InterPro" id="IPR053951">
    <property type="entry name" value="K_trans_N"/>
</dbReference>
<dbReference type="PANTHER" id="PTHR30540:SF108">
    <property type="entry name" value="POTASSIUM TRANSPORTER 3"/>
    <property type="match status" value="1"/>
</dbReference>
<keyword evidence="6" id="KW-0630">Potassium</keyword>
<dbReference type="Proteomes" id="UP000075243">
    <property type="component" value="Chromosome 10"/>
</dbReference>
<sequence length="782" mass="87803">MLSADDNGEGGIVALYSHLCRNAKFCLLPNHQASDEELSTYYKPGSSNRNIPPSPLKRFIEKHKNTKIALLIFVLLGACMLICVGALMPAISVLSCVQGLKIEAKITNNSTVSLISCVLLIGLFVLQHRGSHKVAFMFPPIIIVWLLSIFMIGIYNVIKWNPRVYQALSPYYMYKFFRLTGKNGWTNLGGVFLCVTGTEAMFADLGYYRQAPVRLTDNVLFMIDPSNRYPRMISVILPQVYVRVVIISFSQYVYLVVIYFSDFDILDVPYDAPIRYAYRIRHVSDTAIRLFKVAFYCVIYPCLVLQYMGQAAFLSKNLSAVPISFYASIPDFLFWPVFVVAALAVIAASQAVISSTFSIVQQCHAFECFPRVKAVHSRRWINGQTYIPEINWVLMIISLAVTVGLGDMNHTGYAYGIAYLIVVFVTTCLTSLVINLVWHQSLIVALAFALFFGSIEILFLSSYCMKIPKGGWIPLVLSAVFMVVMYVWHYGSRKKYVFDMHNKVSMRSILTLGPSLGIVRVPGMGLIYTELATGVPASFTHFLSNLPAFYQVVVFVCVKTVPVPCVPHVERYLIGRIGPKSYRMYRCIVRNGYKDVYTHDNDFENDLVMSIAEFIQLEAEGCSGTVDGSVDGRMAVVRTSGKFGTRLRMLESAGFEEGSSAGLPGALTVTSSKSPTLKKLQAMYEHESPELNTRRRIKFELLNIIYKDPRVKEELMELVEAKRAGAAYVIGHSHVKAKWNSSFVKKFAINLYSFLRKNCRSPAVGLNIPQICLIKVGMNYHV</sequence>
<feature type="domain" description="K+ potassium transporter integral membrane" evidence="11">
    <location>
        <begin position="282"/>
        <end position="510"/>
    </location>
</feature>
<evidence type="ECO:0000256" key="1">
    <source>
        <dbReference type="ARBA" id="ARBA00004651"/>
    </source>
</evidence>
<evidence type="ECO:0000256" key="2">
    <source>
        <dbReference type="ARBA" id="ARBA00008440"/>
    </source>
</evidence>
<keyword evidence="4" id="KW-0633">Potassium transport</keyword>
<feature type="transmembrane region" description="Helical" evidence="10">
    <location>
        <begin position="293"/>
        <end position="313"/>
    </location>
</feature>
<proteinExistence type="inferred from homology"/>
<evidence type="ECO:0000313" key="14">
    <source>
        <dbReference type="Proteomes" id="UP000075243"/>
    </source>
</evidence>
<evidence type="ECO:0000313" key="13">
    <source>
        <dbReference type="EMBL" id="KYP58661.1"/>
    </source>
</evidence>
<reference evidence="13 14" key="1">
    <citation type="journal article" date="2012" name="Nat. Biotechnol.">
        <title>Draft genome sequence of pigeonpea (Cajanus cajan), an orphan legume crop of resource-poor farmers.</title>
        <authorList>
            <person name="Varshney R.K."/>
            <person name="Chen W."/>
            <person name="Li Y."/>
            <person name="Bharti A.K."/>
            <person name="Saxena R.K."/>
            <person name="Schlueter J.A."/>
            <person name="Donoghue M.T."/>
            <person name="Azam S."/>
            <person name="Fan G."/>
            <person name="Whaley A.M."/>
            <person name="Farmer A.D."/>
            <person name="Sheridan J."/>
            <person name="Iwata A."/>
            <person name="Tuteja R."/>
            <person name="Penmetsa R.V."/>
            <person name="Wu W."/>
            <person name="Upadhyaya H.D."/>
            <person name="Yang S.P."/>
            <person name="Shah T."/>
            <person name="Saxena K.B."/>
            <person name="Michael T."/>
            <person name="McCombie W.R."/>
            <person name="Yang B."/>
            <person name="Zhang G."/>
            <person name="Yang H."/>
            <person name="Wang J."/>
            <person name="Spillane C."/>
            <person name="Cook D.R."/>
            <person name="May G.D."/>
            <person name="Xu X."/>
            <person name="Jackson S.A."/>
        </authorList>
    </citation>
    <scope>NUCLEOTIDE SEQUENCE [LARGE SCALE GENOMIC DNA]</scope>
    <source>
        <strain evidence="14">cv. Asha</strain>
    </source>
</reference>
<evidence type="ECO:0000256" key="9">
    <source>
        <dbReference type="ARBA" id="ARBA00023136"/>
    </source>
</evidence>
<feature type="transmembrane region" description="Helical" evidence="10">
    <location>
        <begin position="106"/>
        <end position="126"/>
    </location>
</feature>
<dbReference type="OMA" id="DTKFRQP"/>
<feature type="transmembrane region" description="Helical" evidence="10">
    <location>
        <begin position="472"/>
        <end position="488"/>
    </location>
</feature>
<feature type="transmembrane region" description="Helical" evidence="10">
    <location>
        <begin position="68"/>
        <end position="94"/>
    </location>
</feature>
<feature type="transmembrane region" description="Helical" evidence="10">
    <location>
        <begin position="412"/>
        <end position="434"/>
    </location>
</feature>
<keyword evidence="3" id="KW-0813">Transport</keyword>
<protein>
    <submittedName>
        <fullName evidence="13">Potassium transporter 3</fullName>
    </submittedName>
</protein>
<feature type="transmembrane region" description="Helical" evidence="10">
    <location>
        <begin position="333"/>
        <end position="353"/>
    </location>
</feature>
<evidence type="ECO:0000256" key="4">
    <source>
        <dbReference type="ARBA" id="ARBA00022538"/>
    </source>
</evidence>
<evidence type="ECO:0000256" key="7">
    <source>
        <dbReference type="ARBA" id="ARBA00022989"/>
    </source>
</evidence>
<dbReference type="STRING" id="3821.A0A151SV34"/>
<name>A0A151SV34_CAJCA</name>
<keyword evidence="14" id="KW-1185">Reference proteome</keyword>
<comment type="similarity">
    <text evidence="2">Belongs to the HAK/KUP transporter (TC 2.A.72.3) family.</text>
</comment>
<dbReference type="InterPro" id="IPR003855">
    <property type="entry name" value="K+_transporter"/>
</dbReference>
<dbReference type="Gramene" id="C.cajan_13660.t">
    <property type="protein sequence ID" value="C.cajan_13660.t"/>
    <property type="gene ID" value="C.cajan_13660"/>
</dbReference>
<dbReference type="PANTHER" id="PTHR30540">
    <property type="entry name" value="OSMOTIC STRESS POTASSIUM TRANSPORTER"/>
    <property type="match status" value="1"/>
</dbReference>
<feature type="transmembrane region" description="Helical" evidence="10">
    <location>
        <begin position="386"/>
        <end position="406"/>
    </location>
</feature>
<feature type="transmembrane region" description="Helical" evidence="10">
    <location>
        <begin position="138"/>
        <end position="158"/>
    </location>
</feature>
<evidence type="ECO:0000259" key="11">
    <source>
        <dbReference type="Pfam" id="PF02705"/>
    </source>
</evidence>
<evidence type="ECO:0000256" key="8">
    <source>
        <dbReference type="ARBA" id="ARBA00023065"/>
    </source>
</evidence>
<dbReference type="AlphaFoldDB" id="A0A151SV34"/>
<accession>A0A151SV34</accession>
<evidence type="ECO:0000256" key="6">
    <source>
        <dbReference type="ARBA" id="ARBA00022958"/>
    </source>
</evidence>
<evidence type="ECO:0000256" key="5">
    <source>
        <dbReference type="ARBA" id="ARBA00022692"/>
    </source>
</evidence>
<keyword evidence="7 10" id="KW-1133">Transmembrane helix</keyword>
<evidence type="ECO:0000256" key="10">
    <source>
        <dbReference type="SAM" id="Phobius"/>
    </source>
</evidence>
<dbReference type="GO" id="GO:0015079">
    <property type="term" value="F:potassium ion transmembrane transporter activity"/>
    <property type="evidence" value="ECO:0007669"/>
    <property type="project" value="InterPro"/>
</dbReference>
<organism evidence="13 14">
    <name type="scientific">Cajanus cajan</name>
    <name type="common">Pigeon pea</name>
    <name type="synonym">Cajanus indicus</name>
    <dbReference type="NCBI Taxonomy" id="3821"/>
    <lineage>
        <taxon>Eukaryota</taxon>
        <taxon>Viridiplantae</taxon>
        <taxon>Streptophyta</taxon>
        <taxon>Embryophyta</taxon>
        <taxon>Tracheophyta</taxon>
        <taxon>Spermatophyta</taxon>
        <taxon>Magnoliopsida</taxon>
        <taxon>eudicotyledons</taxon>
        <taxon>Gunneridae</taxon>
        <taxon>Pentapetalae</taxon>
        <taxon>rosids</taxon>
        <taxon>fabids</taxon>
        <taxon>Fabales</taxon>
        <taxon>Fabaceae</taxon>
        <taxon>Papilionoideae</taxon>
        <taxon>50 kb inversion clade</taxon>
        <taxon>NPAAA clade</taxon>
        <taxon>indigoferoid/millettioid clade</taxon>
        <taxon>Phaseoleae</taxon>
        <taxon>Cajanus</taxon>
    </lineage>
</organism>
<keyword evidence="8" id="KW-0406">Ion transport</keyword>
<dbReference type="InterPro" id="IPR053952">
    <property type="entry name" value="K_trans_C"/>
</dbReference>
<feature type="domain" description="K+ potassium transporter integral membrane" evidence="11">
    <location>
        <begin position="2"/>
        <end position="216"/>
    </location>
</feature>
<keyword evidence="5 10" id="KW-0812">Transmembrane</keyword>